<dbReference type="SUPFAM" id="SSF52540">
    <property type="entry name" value="P-loop containing nucleoside triphosphate hydrolases"/>
    <property type="match status" value="1"/>
</dbReference>
<evidence type="ECO:0000313" key="2">
    <source>
        <dbReference type="EMBL" id="NLV03844.1"/>
    </source>
</evidence>
<reference evidence="2" key="1">
    <citation type="submission" date="2019-12" db="EMBL/GenBank/DDBJ databases">
        <title>Haloferax alexandrinus strain pws11.</title>
        <authorList>
            <person name="Verma D.K."/>
            <person name="Gopal K."/>
            <person name="Prasad E.S."/>
        </authorList>
    </citation>
    <scope>NUCLEOTIDE SEQUENCE</scope>
    <source>
        <strain evidence="2">Pws11</strain>
    </source>
</reference>
<dbReference type="AlphaFoldDB" id="A0A847TZ49"/>
<name>A0A847TZ49_HALVO</name>
<comment type="caution">
    <text evidence="2">The sequence shown here is derived from an EMBL/GenBank/DDBJ whole genome shotgun (WGS) entry which is preliminary data.</text>
</comment>
<dbReference type="InterPro" id="IPR001845">
    <property type="entry name" value="HTH_ArsR_DNA-bd_dom"/>
</dbReference>
<dbReference type="Gene3D" id="1.10.10.10">
    <property type="entry name" value="Winged helix-like DNA-binding domain superfamily/Winged helix DNA-binding domain"/>
    <property type="match status" value="1"/>
</dbReference>
<proteinExistence type="predicted"/>
<dbReference type="GO" id="GO:0003700">
    <property type="term" value="F:DNA-binding transcription factor activity"/>
    <property type="evidence" value="ECO:0007669"/>
    <property type="project" value="InterPro"/>
</dbReference>
<evidence type="ECO:0000259" key="1">
    <source>
        <dbReference type="SMART" id="SM00418"/>
    </source>
</evidence>
<organism evidence="2 3">
    <name type="scientific">Haloferax volcanii</name>
    <name type="common">Halobacterium volcanii</name>
    <dbReference type="NCBI Taxonomy" id="2246"/>
    <lineage>
        <taxon>Archaea</taxon>
        <taxon>Methanobacteriati</taxon>
        <taxon>Methanobacteriota</taxon>
        <taxon>Stenosarchaea group</taxon>
        <taxon>Halobacteria</taxon>
        <taxon>Halobacteriales</taxon>
        <taxon>Haloferacaceae</taxon>
        <taxon>Haloferax</taxon>
    </lineage>
</organism>
<protein>
    <recommendedName>
        <fullName evidence="1">HTH arsR-type domain-containing protein</fullName>
    </recommendedName>
</protein>
<dbReference type="InterPro" id="IPR036390">
    <property type="entry name" value="WH_DNA-bd_sf"/>
</dbReference>
<evidence type="ECO:0000313" key="3">
    <source>
        <dbReference type="Proteomes" id="UP000619835"/>
    </source>
</evidence>
<dbReference type="InterPro" id="IPR027417">
    <property type="entry name" value="P-loop_NTPase"/>
</dbReference>
<feature type="domain" description="HTH arsR-type" evidence="1">
    <location>
        <begin position="284"/>
        <end position="364"/>
    </location>
</feature>
<dbReference type="CDD" id="cd00090">
    <property type="entry name" value="HTH_ARSR"/>
    <property type="match status" value="1"/>
</dbReference>
<dbReference type="SUPFAM" id="SSF46785">
    <property type="entry name" value="Winged helix' DNA-binding domain"/>
    <property type="match status" value="1"/>
</dbReference>
<gene>
    <name evidence="2" type="ORF">GOC85_14850</name>
</gene>
<dbReference type="RefSeq" id="WP_152419062.1">
    <property type="nucleotide sequence ID" value="NZ_JAUDRO010000001.1"/>
</dbReference>
<dbReference type="InterPro" id="IPR011991">
    <property type="entry name" value="ArsR-like_HTH"/>
</dbReference>
<dbReference type="EMBL" id="WOWC01000001">
    <property type="protein sequence ID" value="NLV03844.1"/>
    <property type="molecule type" value="Genomic_DNA"/>
</dbReference>
<dbReference type="Proteomes" id="UP000619835">
    <property type="component" value="Unassembled WGS sequence"/>
</dbReference>
<sequence>MGGGNEKRNRFRDAFERGQKGEISNYEAWLKEKGVQPERATAEYVTRYFHENPEEAPNHDDQLEDIAEFIGFFSERDGTYHIPIVGVNGIGKTQLLHTIRHMLESLGADLPSKFYEAGRFKEDSHKGEPYWEDVLYELSELERAVVLIDNCYEDKRIKHSLEKISETVENSFIITTWTPEQWRMHQEEINEAVQVSKEAELTPLNEKNTVRALRKTLEIISEKSVEVEDEFCRRIYKKSLGIPGLFHTLLRASLKETFLKELELGNAKAVDSAVEKLDLDDAEERIYNLSEKKITILKHILLSRHPQGRRPSELVELMDKDKSTISYHLQNLISDRVLQKEKAGRSTFYSIHEPLKPILQLRVNGEGEIHA</sequence>
<dbReference type="InterPro" id="IPR036388">
    <property type="entry name" value="WH-like_DNA-bd_sf"/>
</dbReference>
<dbReference type="SMART" id="SM00418">
    <property type="entry name" value="HTH_ARSR"/>
    <property type="match status" value="1"/>
</dbReference>
<accession>A0A847TZ49</accession>